<dbReference type="Pfam" id="PF10615">
    <property type="entry name" value="DUF2470"/>
    <property type="match status" value="1"/>
</dbReference>
<dbReference type="SUPFAM" id="SSF50475">
    <property type="entry name" value="FMN-binding split barrel"/>
    <property type="match status" value="1"/>
</dbReference>
<sequence length="292" mass="31562">MFRPGIHLPGADRTRTGQPRPVEDAQRPSAAERVRTLVDSHGMASLDIPGVEDSDETGLSAPVCRTVTPEGDVLLLVPGGSAAARAAAHAQDDDLPAVMEITDVAPVSVPHRIRGRAWVAGWLTPVRNEQRARAAMLLAERHPVGELLGIDEALAPDPAPGLYGRPAWMLLRLEVGEGAVDDLWGAESFEPEEFAAAAPDPLVAHEAELLQHLHAAHAEQVRGLCALLGERGEVCGLRDRAVPVGLDRFGLRVRFTDGDRRTFDARFDFPEPVRDIVELRRAMHVLFEAAAS</sequence>
<evidence type="ECO:0000256" key="1">
    <source>
        <dbReference type="SAM" id="MobiDB-lite"/>
    </source>
</evidence>
<protein>
    <recommendedName>
        <fullName evidence="2">DUF2470 domain-containing protein</fullName>
    </recommendedName>
</protein>
<dbReference type="InterPro" id="IPR037119">
    <property type="entry name" value="Haem_oxidase_HugZ-like_sf"/>
</dbReference>
<comment type="caution">
    <text evidence="3">The sequence shown here is derived from an EMBL/GenBank/DDBJ whole genome shotgun (WGS) entry which is preliminary data.</text>
</comment>
<dbReference type="AlphaFoldDB" id="A0A9X8R0I8"/>
<dbReference type="EMBL" id="FRBK01000052">
    <property type="protein sequence ID" value="SHN35076.1"/>
    <property type="molecule type" value="Genomic_DNA"/>
</dbReference>
<feature type="region of interest" description="Disordered" evidence="1">
    <location>
        <begin position="1"/>
        <end position="30"/>
    </location>
</feature>
<accession>A0A9X8R0I8</accession>
<feature type="domain" description="DUF2470" evidence="2">
    <location>
        <begin position="207"/>
        <end position="283"/>
    </location>
</feature>
<name>A0A9X8R0I8_9ACTN</name>
<evidence type="ECO:0000313" key="3">
    <source>
        <dbReference type="EMBL" id="SHN35076.1"/>
    </source>
</evidence>
<reference evidence="4" key="1">
    <citation type="submission" date="2016-11" db="EMBL/GenBank/DDBJ databases">
        <authorList>
            <person name="Jaros S."/>
            <person name="Januszkiewicz K."/>
            <person name="Wedrychowicz H."/>
        </authorList>
    </citation>
    <scope>NUCLEOTIDE SEQUENCE [LARGE SCALE GENOMIC DNA]</scope>
    <source>
        <strain evidence="4">CGMCC 4.3555</strain>
    </source>
</reference>
<dbReference type="Proteomes" id="UP000184388">
    <property type="component" value="Unassembled WGS sequence"/>
</dbReference>
<dbReference type="PANTHER" id="PTHR13343:SF24">
    <property type="entry name" value="OS07G0573800 PROTEIN"/>
    <property type="match status" value="1"/>
</dbReference>
<dbReference type="PANTHER" id="PTHR13343">
    <property type="entry name" value="CREG1 PROTEIN"/>
    <property type="match status" value="1"/>
</dbReference>
<dbReference type="InterPro" id="IPR019595">
    <property type="entry name" value="DUF2470"/>
</dbReference>
<feature type="compositionally biased region" description="Basic and acidic residues" evidence="1">
    <location>
        <begin position="10"/>
        <end position="30"/>
    </location>
</feature>
<evidence type="ECO:0000313" key="4">
    <source>
        <dbReference type="Proteomes" id="UP000184388"/>
    </source>
</evidence>
<proteinExistence type="predicted"/>
<organism evidence="3 4">
    <name type="scientific">Streptomyces yunnanensis</name>
    <dbReference type="NCBI Taxonomy" id="156453"/>
    <lineage>
        <taxon>Bacteria</taxon>
        <taxon>Bacillati</taxon>
        <taxon>Actinomycetota</taxon>
        <taxon>Actinomycetes</taxon>
        <taxon>Kitasatosporales</taxon>
        <taxon>Streptomycetaceae</taxon>
        <taxon>Streptomyces</taxon>
    </lineage>
</organism>
<dbReference type="Gene3D" id="3.20.180.10">
    <property type="entry name" value="PNP-oxidase-like"/>
    <property type="match status" value="1"/>
</dbReference>
<evidence type="ECO:0000259" key="2">
    <source>
        <dbReference type="Pfam" id="PF10615"/>
    </source>
</evidence>
<gene>
    <name evidence="3" type="ORF">SAMN05216268_1527</name>
</gene>